<evidence type="ECO:0000313" key="2">
    <source>
        <dbReference type="Proteomes" id="UP000519972"/>
    </source>
</evidence>
<reference evidence="1 2" key="1">
    <citation type="submission" date="2020-02" db="EMBL/GenBank/DDBJ databases">
        <authorList>
            <person name="Sun Q."/>
        </authorList>
    </citation>
    <scope>NUCLEOTIDE SEQUENCE [LARGE SCALE GENOMIC DNA]</scope>
    <source>
        <strain evidence="1 2">CCBAU 03386</strain>
    </source>
</reference>
<keyword evidence="2" id="KW-1185">Reference proteome</keyword>
<proteinExistence type="predicted"/>
<dbReference type="Proteomes" id="UP000519972">
    <property type="component" value="Unassembled WGS sequence"/>
</dbReference>
<dbReference type="AlphaFoldDB" id="A0A7Y3SA22"/>
<protein>
    <submittedName>
        <fullName evidence="1">Type II toxin-antitoxin system ParD family antitoxin</fullName>
    </submittedName>
</protein>
<name>A0A7Y3SA22_9HYPH</name>
<accession>A0A7Y3SA22</accession>
<sequence length="74" mass="8378">MRKLLAETTDQPAEERRQAIRAQFARKEGATDEIGRRKIREAIDDPGSDIDADMAFERLERRHAERIKAEGGGA</sequence>
<comment type="caution">
    <text evidence="1">The sequence shown here is derived from an EMBL/GenBank/DDBJ whole genome shotgun (WGS) entry which is preliminary data.</text>
</comment>
<gene>
    <name evidence="1" type="ORF">G9X64_23350</name>
</gene>
<organism evidence="1 2">
    <name type="scientific">Rhizobium sophorae</name>
    <dbReference type="NCBI Taxonomy" id="1535242"/>
    <lineage>
        <taxon>Bacteria</taxon>
        <taxon>Pseudomonadati</taxon>
        <taxon>Pseudomonadota</taxon>
        <taxon>Alphaproteobacteria</taxon>
        <taxon>Hyphomicrobiales</taxon>
        <taxon>Rhizobiaceae</taxon>
        <taxon>Rhizobium/Agrobacterium group</taxon>
        <taxon>Rhizobium</taxon>
    </lineage>
</organism>
<dbReference type="EMBL" id="JABFCN010000045">
    <property type="protein sequence ID" value="NNU39350.1"/>
    <property type="molecule type" value="Genomic_DNA"/>
</dbReference>
<evidence type="ECO:0000313" key="1">
    <source>
        <dbReference type="EMBL" id="NNU39350.1"/>
    </source>
</evidence>